<gene>
    <name evidence="1" type="ORF">J2S42_007584</name>
</gene>
<reference evidence="1 2" key="1">
    <citation type="submission" date="2023-07" db="EMBL/GenBank/DDBJ databases">
        <title>Sequencing the genomes of 1000 actinobacteria strains.</title>
        <authorList>
            <person name="Klenk H.-P."/>
        </authorList>
    </citation>
    <scope>NUCLEOTIDE SEQUENCE [LARGE SCALE GENOMIC DNA]</scope>
    <source>
        <strain evidence="1 2">DSM 44709</strain>
    </source>
</reference>
<sequence>MDDLIALDTTLRAAAPGLAHLRHVRETLLQQACTPAF</sequence>
<comment type="caution">
    <text evidence="1">The sequence shown here is derived from an EMBL/GenBank/DDBJ whole genome shotgun (WGS) entry which is preliminary data.</text>
</comment>
<organism evidence="1 2">
    <name type="scientific">Catenuloplanes indicus</name>
    <dbReference type="NCBI Taxonomy" id="137267"/>
    <lineage>
        <taxon>Bacteria</taxon>
        <taxon>Bacillati</taxon>
        <taxon>Actinomycetota</taxon>
        <taxon>Actinomycetes</taxon>
        <taxon>Micromonosporales</taxon>
        <taxon>Micromonosporaceae</taxon>
        <taxon>Catenuloplanes</taxon>
    </lineage>
</organism>
<dbReference type="Proteomes" id="UP001240236">
    <property type="component" value="Unassembled WGS sequence"/>
</dbReference>
<keyword evidence="2" id="KW-1185">Reference proteome</keyword>
<accession>A0AAE3W9F6</accession>
<dbReference type="AlphaFoldDB" id="A0AAE3W9F6"/>
<evidence type="ECO:0000313" key="1">
    <source>
        <dbReference type="EMBL" id="MDQ0370915.1"/>
    </source>
</evidence>
<evidence type="ECO:0000313" key="2">
    <source>
        <dbReference type="Proteomes" id="UP001240236"/>
    </source>
</evidence>
<protein>
    <submittedName>
        <fullName evidence="1">Uncharacterized protein</fullName>
    </submittedName>
</protein>
<proteinExistence type="predicted"/>
<dbReference type="EMBL" id="JAUSUZ010000001">
    <property type="protein sequence ID" value="MDQ0370915.1"/>
    <property type="molecule type" value="Genomic_DNA"/>
</dbReference>
<name>A0AAE3W9F6_9ACTN</name>